<dbReference type="EMBL" id="CABIKO010000646">
    <property type="protein sequence ID" value="VVA38477.1"/>
    <property type="molecule type" value="Genomic_DNA"/>
</dbReference>
<organism evidence="1 2">
    <name type="scientific">Prunus dulcis</name>
    <name type="common">Almond</name>
    <name type="synonym">Amygdalus dulcis</name>
    <dbReference type="NCBI Taxonomy" id="3755"/>
    <lineage>
        <taxon>Eukaryota</taxon>
        <taxon>Viridiplantae</taxon>
        <taxon>Streptophyta</taxon>
        <taxon>Embryophyta</taxon>
        <taxon>Tracheophyta</taxon>
        <taxon>Spermatophyta</taxon>
        <taxon>Magnoliopsida</taxon>
        <taxon>eudicotyledons</taxon>
        <taxon>Gunneridae</taxon>
        <taxon>Pentapetalae</taxon>
        <taxon>rosids</taxon>
        <taxon>fabids</taxon>
        <taxon>Rosales</taxon>
        <taxon>Rosaceae</taxon>
        <taxon>Amygdaloideae</taxon>
        <taxon>Amygdaleae</taxon>
        <taxon>Prunus</taxon>
    </lineage>
</organism>
<name>A0A5E4GF39_PRUDU</name>
<dbReference type="InParanoid" id="A0A5E4GF39"/>
<dbReference type="AlphaFoldDB" id="A0A5E4GF39"/>
<protein>
    <submittedName>
        <fullName evidence="1">PREDICTED: At4g02000</fullName>
    </submittedName>
</protein>
<evidence type="ECO:0000313" key="1">
    <source>
        <dbReference type="EMBL" id="VVA38477.1"/>
    </source>
</evidence>
<evidence type="ECO:0000313" key="2">
    <source>
        <dbReference type="Proteomes" id="UP000327085"/>
    </source>
</evidence>
<gene>
    <name evidence="1" type="ORF">ALMOND_2B002648</name>
</gene>
<dbReference type="Gramene" id="VVA38477">
    <property type="protein sequence ID" value="VVA38477"/>
    <property type="gene ID" value="Prudul26B002648"/>
</dbReference>
<accession>A0A5E4GF39</accession>
<sequence length="414" mass="46359">MDYWVWWKKCEDGDWVVVGGGFRQLLCVARTNIKRISKFPAPASALTSTNSNTPHGSFWSLLLETRQARRLFDGNPWFIKDNIFTVKRWPIYHSLDNIVPNRAIFWVQAHGLPRSLCSSGTARKLGAQIAYVMEIEDVEEVGFRRFLRMRIDINASKPLGPGFSMPCQVKRQRKIRLSGDIGVFDKNHWRHMLEQENGGLHGFSDNERNRQNYVPDIVNELAIETTVPSDPSQATGSMFPPPDPLQASDSMLPAPPAMSQAYASSQSAVVVLRTDNAANPVNGVIKSRVISMWDPKNALNKGTCVALLEKQGEPNFQAHIDPSLLVNKPCIKVVADMEESGPFEDDQVYQEIVRKGKKKLMGEGRPTSSVKKAKLNLSPSLGVSLEDGTLLIRKIKEEKLERKEEMSANTKCVS</sequence>
<dbReference type="Proteomes" id="UP000327085">
    <property type="component" value="Chromosome 7"/>
</dbReference>
<proteinExistence type="predicted"/>
<reference evidence="2" key="1">
    <citation type="journal article" date="2020" name="Plant J.">
        <title>Transposons played a major role in the diversification between the closely related almond and peach genomes: results from the almond genome sequence.</title>
        <authorList>
            <person name="Alioto T."/>
            <person name="Alexiou K.G."/>
            <person name="Bardil A."/>
            <person name="Barteri F."/>
            <person name="Castanera R."/>
            <person name="Cruz F."/>
            <person name="Dhingra A."/>
            <person name="Duval H."/>
            <person name="Fernandez I Marti A."/>
            <person name="Frias L."/>
            <person name="Galan B."/>
            <person name="Garcia J.L."/>
            <person name="Howad W."/>
            <person name="Gomez-Garrido J."/>
            <person name="Gut M."/>
            <person name="Julca I."/>
            <person name="Morata J."/>
            <person name="Puigdomenech P."/>
            <person name="Ribeca P."/>
            <person name="Rubio Cabetas M.J."/>
            <person name="Vlasova A."/>
            <person name="Wirthensohn M."/>
            <person name="Garcia-Mas J."/>
            <person name="Gabaldon T."/>
            <person name="Casacuberta J.M."/>
            <person name="Arus P."/>
        </authorList>
    </citation>
    <scope>NUCLEOTIDE SEQUENCE [LARGE SCALE GENOMIC DNA]</scope>
    <source>
        <strain evidence="2">cv. Texas</strain>
    </source>
</reference>